<evidence type="ECO:0000256" key="11">
    <source>
        <dbReference type="ARBA" id="ARBA00048366"/>
    </source>
</evidence>
<dbReference type="EC" id="2.7.7.87" evidence="3"/>
<evidence type="ECO:0000256" key="7">
    <source>
        <dbReference type="ARBA" id="ARBA00022695"/>
    </source>
</evidence>
<evidence type="ECO:0000256" key="5">
    <source>
        <dbReference type="ARBA" id="ARBA00022679"/>
    </source>
</evidence>
<dbReference type="GO" id="GO:0008033">
    <property type="term" value="P:tRNA processing"/>
    <property type="evidence" value="ECO:0007669"/>
    <property type="project" value="UniProtKB-KW"/>
</dbReference>
<dbReference type="PANTHER" id="PTHR17490">
    <property type="entry name" value="SUA5"/>
    <property type="match status" value="1"/>
</dbReference>
<accession>A0A2H0XG30</accession>
<dbReference type="Pfam" id="PF01300">
    <property type="entry name" value="Sua5_yciO_yrdC"/>
    <property type="match status" value="1"/>
</dbReference>
<dbReference type="GO" id="GO:0003725">
    <property type="term" value="F:double-stranded RNA binding"/>
    <property type="evidence" value="ECO:0007669"/>
    <property type="project" value="InterPro"/>
</dbReference>
<keyword evidence="8" id="KW-0547">Nucleotide-binding</keyword>
<evidence type="ECO:0000256" key="8">
    <source>
        <dbReference type="ARBA" id="ARBA00022741"/>
    </source>
</evidence>
<comment type="similarity">
    <text evidence="2">Belongs to the SUA5 family.</text>
</comment>
<dbReference type="PROSITE" id="PS51163">
    <property type="entry name" value="YRDC"/>
    <property type="match status" value="1"/>
</dbReference>
<comment type="caution">
    <text evidence="13">The sequence shown here is derived from an EMBL/GenBank/DDBJ whole genome shotgun (WGS) entry which is preliminary data.</text>
</comment>
<dbReference type="SUPFAM" id="SSF55821">
    <property type="entry name" value="YrdC/RibB"/>
    <property type="match status" value="1"/>
</dbReference>
<keyword evidence="9" id="KW-0067">ATP-binding</keyword>
<keyword evidence="4" id="KW-0963">Cytoplasm</keyword>
<dbReference type="GO" id="GO:0005737">
    <property type="term" value="C:cytoplasm"/>
    <property type="evidence" value="ECO:0007669"/>
    <property type="project" value="UniProtKB-SubCell"/>
</dbReference>
<evidence type="ECO:0000313" key="14">
    <source>
        <dbReference type="Proteomes" id="UP000230340"/>
    </source>
</evidence>
<evidence type="ECO:0000256" key="10">
    <source>
        <dbReference type="ARBA" id="ARBA00029774"/>
    </source>
</evidence>
<feature type="domain" description="YrdC-like" evidence="12">
    <location>
        <begin position="6"/>
        <end position="195"/>
    </location>
</feature>
<evidence type="ECO:0000313" key="13">
    <source>
        <dbReference type="EMBL" id="PIS23089.1"/>
    </source>
</evidence>
<dbReference type="GO" id="GO:0061710">
    <property type="term" value="F:L-threonylcarbamoyladenylate synthase"/>
    <property type="evidence" value="ECO:0007669"/>
    <property type="project" value="UniProtKB-EC"/>
</dbReference>
<evidence type="ECO:0000256" key="4">
    <source>
        <dbReference type="ARBA" id="ARBA00022490"/>
    </source>
</evidence>
<dbReference type="EMBL" id="PEYT01000015">
    <property type="protein sequence ID" value="PIS23089.1"/>
    <property type="molecule type" value="Genomic_DNA"/>
</dbReference>
<dbReference type="GO" id="GO:0005524">
    <property type="term" value="F:ATP binding"/>
    <property type="evidence" value="ECO:0007669"/>
    <property type="project" value="UniProtKB-KW"/>
</dbReference>
<keyword evidence="7" id="KW-0548">Nucleotidyltransferase</keyword>
<gene>
    <name evidence="13" type="ORF">COT49_01960</name>
</gene>
<dbReference type="PANTHER" id="PTHR17490:SF16">
    <property type="entry name" value="THREONYLCARBAMOYL-AMP SYNTHASE"/>
    <property type="match status" value="1"/>
</dbReference>
<dbReference type="Gene3D" id="3.90.870.10">
    <property type="entry name" value="DHBP synthase"/>
    <property type="match status" value="1"/>
</dbReference>
<dbReference type="GO" id="GO:0006450">
    <property type="term" value="P:regulation of translational fidelity"/>
    <property type="evidence" value="ECO:0007669"/>
    <property type="project" value="TreeGrafter"/>
</dbReference>
<evidence type="ECO:0000256" key="6">
    <source>
        <dbReference type="ARBA" id="ARBA00022694"/>
    </source>
</evidence>
<comment type="catalytic activity">
    <reaction evidence="11">
        <text>L-threonine + hydrogencarbonate + ATP = L-threonylcarbamoyladenylate + diphosphate + H2O</text>
        <dbReference type="Rhea" id="RHEA:36407"/>
        <dbReference type="ChEBI" id="CHEBI:15377"/>
        <dbReference type="ChEBI" id="CHEBI:17544"/>
        <dbReference type="ChEBI" id="CHEBI:30616"/>
        <dbReference type="ChEBI" id="CHEBI:33019"/>
        <dbReference type="ChEBI" id="CHEBI:57926"/>
        <dbReference type="ChEBI" id="CHEBI:73682"/>
        <dbReference type="EC" id="2.7.7.87"/>
    </reaction>
</comment>
<dbReference type="GO" id="GO:0000049">
    <property type="term" value="F:tRNA binding"/>
    <property type="evidence" value="ECO:0007669"/>
    <property type="project" value="TreeGrafter"/>
</dbReference>
<evidence type="ECO:0000256" key="1">
    <source>
        <dbReference type="ARBA" id="ARBA00004496"/>
    </source>
</evidence>
<evidence type="ECO:0000256" key="3">
    <source>
        <dbReference type="ARBA" id="ARBA00012584"/>
    </source>
</evidence>
<keyword evidence="5" id="KW-0808">Transferase</keyword>
<organism evidence="13 14">
    <name type="scientific">candidate division WWE3 bacterium CG08_land_8_20_14_0_20_40_13</name>
    <dbReference type="NCBI Taxonomy" id="1975084"/>
    <lineage>
        <taxon>Bacteria</taxon>
        <taxon>Katanobacteria</taxon>
    </lineage>
</organism>
<dbReference type="Proteomes" id="UP000230340">
    <property type="component" value="Unassembled WGS sequence"/>
</dbReference>
<proteinExistence type="inferred from homology"/>
<comment type="subcellular location">
    <subcellularLocation>
        <location evidence="1">Cytoplasm</location>
    </subcellularLocation>
</comment>
<dbReference type="InterPro" id="IPR017945">
    <property type="entry name" value="DHBP_synth_RibB-like_a/b_dom"/>
</dbReference>
<evidence type="ECO:0000256" key="9">
    <source>
        <dbReference type="ARBA" id="ARBA00022840"/>
    </source>
</evidence>
<name>A0A2H0XG30_UNCKA</name>
<reference evidence="14" key="1">
    <citation type="submission" date="2017-09" db="EMBL/GenBank/DDBJ databases">
        <title>Depth-based differentiation of microbial function through sediment-hosted aquifers and enrichment of novel symbionts in the deep terrestrial subsurface.</title>
        <authorList>
            <person name="Probst A.J."/>
            <person name="Ladd B."/>
            <person name="Jarett J.K."/>
            <person name="Geller-Mcgrath D.E."/>
            <person name="Sieber C.M.K."/>
            <person name="Emerson J.B."/>
            <person name="Anantharaman K."/>
            <person name="Thomas B.C."/>
            <person name="Malmstrom R."/>
            <person name="Stieglmeier M."/>
            <person name="Klingl A."/>
            <person name="Woyke T."/>
            <person name="Ryan C.M."/>
            <person name="Banfield J.F."/>
        </authorList>
    </citation>
    <scope>NUCLEOTIDE SEQUENCE [LARGE SCALE GENOMIC DNA]</scope>
</reference>
<dbReference type="AlphaFoldDB" id="A0A2H0XG30"/>
<evidence type="ECO:0000256" key="2">
    <source>
        <dbReference type="ARBA" id="ARBA00007663"/>
    </source>
</evidence>
<dbReference type="InterPro" id="IPR050156">
    <property type="entry name" value="TC-AMP_synthase_SUA5"/>
</dbReference>
<sequence>MTTIAPEKTSEVAVAIKDGLVVAFPSDTSYGLACDPKNLFSYNSLFKIKERPANKQISCIFRDIEQIKLWTKITKWQKEILLKNLPGPFTFLLEPNKNYPIKGQDGAVISVGVRIPYFSFTKALSQLLEFPYTATSANVSGNTPFYDSLAVLTEFENRKYQPGLVVDFGVLPVNPPSTVADLRNDKVTIIRDGTARVSY</sequence>
<protein>
    <recommendedName>
        <fullName evidence="10">L-threonylcarbamoyladenylate synthase</fullName>
        <ecNumber evidence="3">2.7.7.87</ecNumber>
    </recommendedName>
    <alternativeName>
        <fullName evidence="10">L-threonylcarbamoyladenylate synthase</fullName>
    </alternativeName>
</protein>
<dbReference type="InterPro" id="IPR006070">
    <property type="entry name" value="Sua5-like_dom"/>
</dbReference>
<evidence type="ECO:0000259" key="12">
    <source>
        <dbReference type="PROSITE" id="PS51163"/>
    </source>
</evidence>
<keyword evidence="6" id="KW-0819">tRNA processing</keyword>